<accession>A0ABQ0CMK0</accession>
<dbReference type="Pfam" id="PF25396">
    <property type="entry name" value="ZNFX1"/>
    <property type="match status" value="1"/>
</dbReference>
<keyword evidence="3" id="KW-1185">Reference proteome</keyword>
<protein>
    <recommendedName>
        <fullName evidence="1">ZNFX1 domain-containing protein</fullName>
    </recommendedName>
</protein>
<proteinExistence type="predicted"/>
<dbReference type="InterPro" id="IPR057373">
    <property type="entry name" value="ZNFX1"/>
</dbReference>
<comment type="caution">
    <text evidence="2">The sequence shown here is derived from an EMBL/GenBank/DDBJ whole genome shotgun (WGS) entry which is preliminary data.</text>
</comment>
<organism evidence="2 3">
    <name type="scientific">Epichloe bromicola</name>
    <dbReference type="NCBI Taxonomy" id="79588"/>
    <lineage>
        <taxon>Eukaryota</taxon>
        <taxon>Fungi</taxon>
        <taxon>Dikarya</taxon>
        <taxon>Ascomycota</taxon>
        <taxon>Pezizomycotina</taxon>
        <taxon>Sordariomycetes</taxon>
        <taxon>Hypocreomycetidae</taxon>
        <taxon>Hypocreales</taxon>
        <taxon>Clavicipitaceae</taxon>
        <taxon>Epichloe</taxon>
    </lineage>
</organism>
<sequence length="181" mass="20553">MSSFVDFFGSGNQPSLANWLELSEIPLADELTAQEPPKLPLNDFENRHQLRDQYLETQYRLHRFEATEPLRRAIQTYRRSSSPGDTSIKFDSVNLYTKVHATGYALGSHGATQRLSIGQFPHHFPLSDEEDDKADEVDEVEHLTRGTLLALSADHFRRTCHVAIVAENDGLLVEPPYIDVF</sequence>
<evidence type="ECO:0000259" key="1">
    <source>
        <dbReference type="Pfam" id="PF25396"/>
    </source>
</evidence>
<dbReference type="Proteomes" id="UP001562357">
    <property type="component" value="Unassembled WGS sequence"/>
</dbReference>
<feature type="domain" description="ZNFX1" evidence="1">
    <location>
        <begin position="90"/>
        <end position="170"/>
    </location>
</feature>
<gene>
    <name evidence="2" type="primary">g3026</name>
    <name evidence="2" type="ORF">EsDP_00003026</name>
</gene>
<evidence type="ECO:0000313" key="2">
    <source>
        <dbReference type="EMBL" id="GAB0134664.1"/>
    </source>
</evidence>
<dbReference type="EMBL" id="BAAFGZ010000089">
    <property type="protein sequence ID" value="GAB0134664.1"/>
    <property type="molecule type" value="Genomic_DNA"/>
</dbReference>
<evidence type="ECO:0000313" key="3">
    <source>
        <dbReference type="Proteomes" id="UP001562357"/>
    </source>
</evidence>
<reference evidence="3" key="1">
    <citation type="submission" date="2024-06" db="EMBL/GenBank/DDBJ databases">
        <title>Draft Genome Sequences of Epichloe bromicola Strains Isolated from Elymus ciliaris.</title>
        <authorList>
            <consortium name="Epichloe bromicola genome sequencing consortium"/>
            <person name="Miura A."/>
            <person name="Imano S."/>
            <person name="Ashida A."/>
            <person name="Sato I."/>
            <person name="Chiba S."/>
            <person name="Tanaka A."/>
            <person name="Camagna M."/>
            <person name="Takemoto D."/>
        </authorList>
    </citation>
    <scope>NUCLEOTIDE SEQUENCE [LARGE SCALE GENOMIC DNA]</scope>
    <source>
        <strain evidence="3">DP</strain>
    </source>
</reference>
<name>A0ABQ0CMK0_9HYPO</name>